<dbReference type="InterPro" id="IPR055348">
    <property type="entry name" value="DctQ"/>
</dbReference>
<gene>
    <name evidence="9" type="ORF">SAMN05421751_102256</name>
</gene>
<dbReference type="GO" id="GO:0022857">
    <property type="term" value="F:transmembrane transporter activity"/>
    <property type="evidence" value="ECO:0007669"/>
    <property type="project" value="UniProtKB-UniRule"/>
</dbReference>
<feature type="transmembrane region" description="Helical" evidence="7">
    <location>
        <begin position="101"/>
        <end position="124"/>
    </location>
</feature>
<dbReference type="Pfam" id="PF04290">
    <property type="entry name" value="DctQ"/>
    <property type="match status" value="1"/>
</dbReference>
<sequence>MADTSDLDNISPFGPPAPIPRLFAWSMLAVLAAFLVNNVLVVGYGFPGLKALFAGGAGRQVWVQAAIYAGALAVAAGYVLSTGDRSLRWDARAIHKFNVFLIRWAFWAVLLVGVVDATIAFMRVENLFGLFLDGDTVRNFGKARWVGPYVHIPLVGAAFVIALFSRTLGFPWLALLIVVAELAIVISRFVFSYEQALMGDLVRYWYAALFLFASAYTLFDDGHVRVDVLYSGFGLTKKGFFNAFGTITMGMTTCWVILAVGFGGKQSIINSPVMNFEITQTGGVGMFIKYQMAAFLGIFAITMLIQFVSYFLESVADMRGEPGHHEPAPSAH</sequence>
<dbReference type="OrthoDB" id="9794346at2"/>
<evidence type="ECO:0000313" key="10">
    <source>
        <dbReference type="Proteomes" id="UP000236742"/>
    </source>
</evidence>
<comment type="similarity">
    <text evidence="7">Belongs to the TRAP transporter small permease family.</text>
</comment>
<feature type="transmembrane region" description="Helical" evidence="7">
    <location>
        <begin position="203"/>
        <end position="219"/>
    </location>
</feature>
<comment type="function">
    <text evidence="7">Part of the tripartite ATP-independent periplasmic (TRAP) transport system.</text>
</comment>
<evidence type="ECO:0000259" key="8">
    <source>
        <dbReference type="Pfam" id="PF04290"/>
    </source>
</evidence>
<keyword evidence="7" id="KW-0997">Cell inner membrane</keyword>
<evidence type="ECO:0000313" key="9">
    <source>
        <dbReference type="EMBL" id="SEF61705.1"/>
    </source>
</evidence>
<keyword evidence="10" id="KW-1185">Reference proteome</keyword>
<comment type="subcellular location">
    <subcellularLocation>
        <location evidence="7">Cell inner membrane</location>
        <topology evidence="7">Multi-pass membrane protein</topology>
    </subcellularLocation>
    <subcellularLocation>
        <location evidence="1">Cell membrane</location>
        <topology evidence="1">Multi-pass membrane protein</topology>
    </subcellularLocation>
</comment>
<evidence type="ECO:0000256" key="3">
    <source>
        <dbReference type="ARBA" id="ARBA00022475"/>
    </source>
</evidence>
<feature type="transmembrane region" description="Helical" evidence="7">
    <location>
        <begin position="22"/>
        <end position="49"/>
    </location>
</feature>
<evidence type="ECO:0000256" key="1">
    <source>
        <dbReference type="ARBA" id="ARBA00004651"/>
    </source>
</evidence>
<evidence type="ECO:0000256" key="7">
    <source>
        <dbReference type="RuleBase" id="RU369079"/>
    </source>
</evidence>
<dbReference type="AlphaFoldDB" id="A0A1H5TFW1"/>
<dbReference type="RefSeq" id="WP_104006992.1">
    <property type="nucleotide sequence ID" value="NZ_FNVD01000002.1"/>
</dbReference>
<feature type="transmembrane region" description="Helical" evidence="7">
    <location>
        <begin position="239"/>
        <end position="262"/>
    </location>
</feature>
<keyword evidence="2 7" id="KW-0813">Transport</keyword>
<dbReference type="GO" id="GO:0005886">
    <property type="term" value="C:plasma membrane"/>
    <property type="evidence" value="ECO:0007669"/>
    <property type="project" value="UniProtKB-SubCell"/>
</dbReference>
<evidence type="ECO:0000256" key="2">
    <source>
        <dbReference type="ARBA" id="ARBA00022448"/>
    </source>
</evidence>
<feature type="domain" description="Tripartite ATP-independent periplasmic transporters DctQ component" evidence="8">
    <location>
        <begin position="182"/>
        <end position="308"/>
    </location>
</feature>
<keyword evidence="4 7" id="KW-0812">Transmembrane</keyword>
<name>A0A1H5TFW1_9RHOB</name>
<comment type="caution">
    <text evidence="7">Lacks conserved residue(s) required for the propagation of feature annotation.</text>
</comment>
<feature type="transmembrane region" description="Helical" evidence="7">
    <location>
        <begin position="145"/>
        <end position="164"/>
    </location>
</feature>
<feature type="transmembrane region" description="Helical" evidence="7">
    <location>
        <begin position="293"/>
        <end position="312"/>
    </location>
</feature>
<reference evidence="10" key="1">
    <citation type="submission" date="2016-10" db="EMBL/GenBank/DDBJ databases">
        <authorList>
            <person name="Varghese N."/>
            <person name="Submissions S."/>
        </authorList>
    </citation>
    <scope>NUCLEOTIDE SEQUENCE [LARGE SCALE GENOMIC DNA]</scope>
    <source>
        <strain evidence="10">DSM 23413</strain>
    </source>
</reference>
<keyword evidence="3" id="KW-1003">Cell membrane</keyword>
<keyword evidence="6 7" id="KW-0472">Membrane</keyword>
<feature type="transmembrane region" description="Helical" evidence="7">
    <location>
        <begin position="170"/>
        <end position="191"/>
    </location>
</feature>
<feature type="transmembrane region" description="Helical" evidence="7">
    <location>
        <begin position="61"/>
        <end position="81"/>
    </location>
</feature>
<dbReference type="Proteomes" id="UP000236742">
    <property type="component" value="Unassembled WGS sequence"/>
</dbReference>
<proteinExistence type="inferred from homology"/>
<organism evidence="9 10">
    <name type="scientific">Jhaorihella thermophila</name>
    <dbReference type="NCBI Taxonomy" id="488547"/>
    <lineage>
        <taxon>Bacteria</taxon>
        <taxon>Pseudomonadati</taxon>
        <taxon>Pseudomonadota</taxon>
        <taxon>Alphaproteobacteria</taxon>
        <taxon>Rhodobacterales</taxon>
        <taxon>Paracoccaceae</taxon>
        <taxon>Jhaorihella</taxon>
    </lineage>
</organism>
<evidence type="ECO:0000256" key="4">
    <source>
        <dbReference type="ARBA" id="ARBA00022692"/>
    </source>
</evidence>
<evidence type="ECO:0000256" key="5">
    <source>
        <dbReference type="ARBA" id="ARBA00022989"/>
    </source>
</evidence>
<accession>A0A1H5TFW1</accession>
<comment type="subunit">
    <text evidence="7">The complex comprises the extracytoplasmic solute receptor protein and the two transmembrane proteins.</text>
</comment>
<dbReference type="EMBL" id="FNVD01000002">
    <property type="protein sequence ID" value="SEF61705.1"/>
    <property type="molecule type" value="Genomic_DNA"/>
</dbReference>
<evidence type="ECO:0000256" key="6">
    <source>
        <dbReference type="ARBA" id="ARBA00023136"/>
    </source>
</evidence>
<protein>
    <recommendedName>
        <fullName evidence="7">TRAP transporter small permease protein</fullName>
    </recommendedName>
</protein>
<keyword evidence="5 7" id="KW-1133">Transmembrane helix</keyword>